<dbReference type="InterPro" id="IPR046347">
    <property type="entry name" value="bZIP_sf"/>
</dbReference>
<evidence type="ECO:0000313" key="3">
    <source>
        <dbReference type="EMBL" id="MES1919844.1"/>
    </source>
</evidence>
<dbReference type="EMBL" id="JBDODL010000418">
    <property type="protein sequence ID" value="MES1919844.1"/>
    <property type="molecule type" value="Genomic_DNA"/>
</dbReference>
<gene>
    <name evidence="3" type="ORF">MHBO_001600</name>
</gene>
<keyword evidence="4" id="KW-1185">Reference proteome</keyword>
<dbReference type="InterPro" id="IPR004827">
    <property type="entry name" value="bZIP"/>
</dbReference>
<reference evidence="3 4" key="1">
    <citation type="journal article" date="2024" name="BMC Biol.">
        <title>Comparative genomics of Ascetosporea gives new insight into the evolutionary basis for animal parasitism in Rhizaria.</title>
        <authorList>
            <person name="Hiltunen Thoren M."/>
            <person name="Onut-Brannstrom I."/>
            <person name="Alfjorden A."/>
            <person name="Peckova H."/>
            <person name="Swords F."/>
            <person name="Hooper C."/>
            <person name="Holzer A.S."/>
            <person name="Bass D."/>
            <person name="Burki F."/>
        </authorList>
    </citation>
    <scope>NUCLEOTIDE SEQUENCE [LARGE SCALE GENOMIC DNA]</scope>
    <source>
        <strain evidence="3">20-A016</strain>
    </source>
</reference>
<protein>
    <recommendedName>
        <fullName evidence="2">BZIP domain-containing protein</fullName>
    </recommendedName>
</protein>
<proteinExistence type="predicted"/>
<evidence type="ECO:0000313" key="4">
    <source>
        <dbReference type="Proteomes" id="UP001439008"/>
    </source>
</evidence>
<dbReference type="SUPFAM" id="SSF57959">
    <property type="entry name" value="Leucine zipper domain"/>
    <property type="match status" value="1"/>
</dbReference>
<keyword evidence="1" id="KW-0175">Coiled coil</keyword>
<sequence>MSQSKVYLEPILTENDKGEAIIVSAYTRRQIKTYPGESHEKRCERLKRNFETARKNRQTQKKVIESLKARARLLKDENEKIRSEVSYSEVQKTMDHNNYAKSLDVLNIFKF</sequence>
<organism evidence="3 4">
    <name type="scientific">Bonamia ostreae</name>
    <dbReference type="NCBI Taxonomy" id="126728"/>
    <lineage>
        <taxon>Eukaryota</taxon>
        <taxon>Sar</taxon>
        <taxon>Rhizaria</taxon>
        <taxon>Endomyxa</taxon>
        <taxon>Ascetosporea</taxon>
        <taxon>Haplosporida</taxon>
        <taxon>Bonamia</taxon>
    </lineage>
</organism>
<name>A0ABV2AK44_9EUKA</name>
<evidence type="ECO:0000259" key="2">
    <source>
        <dbReference type="PROSITE" id="PS50217"/>
    </source>
</evidence>
<feature type="domain" description="BZIP" evidence="2">
    <location>
        <begin position="39"/>
        <end position="86"/>
    </location>
</feature>
<comment type="caution">
    <text evidence="3">The sequence shown here is derived from an EMBL/GenBank/DDBJ whole genome shotgun (WGS) entry which is preliminary data.</text>
</comment>
<feature type="coiled-coil region" evidence="1">
    <location>
        <begin position="36"/>
        <end position="84"/>
    </location>
</feature>
<dbReference type="PROSITE" id="PS50217">
    <property type="entry name" value="BZIP"/>
    <property type="match status" value="1"/>
</dbReference>
<accession>A0ABV2AK44</accession>
<dbReference type="Proteomes" id="UP001439008">
    <property type="component" value="Unassembled WGS sequence"/>
</dbReference>
<evidence type="ECO:0000256" key="1">
    <source>
        <dbReference type="SAM" id="Coils"/>
    </source>
</evidence>